<evidence type="ECO:0000313" key="3">
    <source>
        <dbReference type="Proteomes" id="UP001159428"/>
    </source>
</evidence>
<keyword evidence="3" id="KW-1185">Reference proteome</keyword>
<protein>
    <submittedName>
        <fullName evidence="2">Uncharacterized protein</fullName>
    </submittedName>
</protein>
<dbReference type="AlphaFoldDB" id="A0AAU9WVR0"/>
<gene>
    <name evidence="2" type="ORF">PMEA_00012925</name>
</gene>
<evidence type="ECO:0000256" key="1">
    <source>
        <dbReference type="SAM" id="Phobius"/>
    </source>
</evidence>
<dbReference type="EMBL" id="CALNXJ010000022">
    <property type="protein sequence ID" value="CAH3127218.1"/>
    <property type="molecule type" value="Genomic_DNA"/>
</dbReference>
<keyword evidence="1" id="KW-1133">Transmembrane helix</keyword>
<evidence type="ECO:0000313" key="2">
    <source>
        <dbReference type="EMBL" id="CAH3127218.1"/>
    </source>
</evidence>
<dbReference type="Proteomes" id="UP001159428">
    <property type="component" value="Unassembled WGS sequence"/>
</dbReference>
<keyword evidence="1" id="KW-0472">Membrane</keyword>
<sequence>MECHHHDSGNRTPIFHLPLLVSRFFLAALRKNMLYLFAVFLVYMITMCLRPLIPKISLVTLFTVCHRIHVTLQEKTMSFFVFTGKVILAIPSSINVTGSLGGGEESITLFG</sequence>
<reference evidence="2 3" key="1">
    <citation type="submission" date="2022-05" db="EMBL/GenBank/DDBJ databases">
        <authorList>
            <consortium name="Genoscope - CEA"/>
            <person name="William W."/>
        </authorList>
    </citation>
    <scope>NUCLEOTIDE SEQUENCE [LARGE SCALE GENOMIC DNA]</scope>
</reference>
<feature type="transmembrane region" description="Helical" evidence="1">
    <location>
        <begin position="33"/>
        <end position="53"/>
    </location>
</feature>
<proteinExistence type="predicted"/>
<name>A0AAU9WVR0_9CNID</name>
<keyword evidence="1" id="KW-0812">Transmembrane</keyword>
<comment type="caution">
    <text evidence="2">The sequence shown here is derived from an EMBL/GenBank/DDBJ whole genome shotgun (WGS) entry which is preliminary data.</text>
</comment>
<accession>A0AAU9WVR0</accession>
<organism evidence="2 3">
    <name type="scientific">Pocillopora meandrina</name>
    <dbReference type="NCBI Taxonomy" id="46732"/>
    <lineage>
        <taxon>Eukaryota</taxon>
        <taxon>Metazoa</taxon>
        <taxon>Cnidaria</taxon>
        <taxon>Anthozoa</taxon>
        <taxon>Hexacorallia</taxon>
        <taxon>Scleractinia</taxon>
        <taxon>Astrocoeniina</taxon>
        <taxon>Pocilloporidae</taxon>
        <taxon>Pocillopora</taxon>
    </lineage>
</organism>